<evidence type="ECO:0000313" key="1">
    <source>
        <dbReference type="EMBL" id="MBC8571333.1"/>
    </source>
</evidence>
<keyword evidence="2" id="KW-1185">Reference proteome</keyword>
<protein>
    <recommendedName>
        <fullName evidence="3">Carbohydrate-binding domain-containing protein</fullName>
    </recommendedName>
</protein>
<proteinExistence type="predicted"/>
<evidence type="ECO:0008006" key="3">
    <source>
        <dbReference type="Google" id="ProtNLM"/>
    </source>
</evidence>
<name>A0A926ECK2_9FIRM</name>
<dbReference type="EMBL" id="JACRTC010000010">
    <property type="protein sequence ID" value="MBC8571333.1"/>
    <property type="molecule type" value="Genomic_DNA"/>
</dbReference>
<evidence type="ECO:0000313" key="2">
    <source>
        <dbReference type="Proteomes" id="UP000660861"/>
    </source>
</evidence>
<sequence length="199" mass="22722">MIKDVNVMRFSISRADHLPDLDSMPVMKVLRYPLEPADFKPFAQARMCYLTDKGLYLMMWSFEVNPICNGNDNDSFLIFKLRIEGGKEICVKVNQNGLYSFTVDGGVRQVSDIGCKMFTGEDLQGIYWGCELFFTNSLIKSIDGVTNLLPEHRIEGNIFKTCEDPTFRHHGCLFCSEEQAKSFDPKALSNLGRFEIVDY</sequence>
<accession>A0A926ECK2</accession>
<dbReference type="RefSeq" id="WP_262398383.1">
    <property type="nucleotide sequence ID" value="NZ_JACRTC010000010.1"/>
</dbReference>
<reference evidence="1" key="1">
    <citation type="submission" date="2020-08" db="EMBL/GenBank/DDBJ databases">
        <title>Genome public.</title>
        <authorList>
            <person name="Liu C."/>
            <person name="Sun Q."/>
        </authorList>
    </citation>
    <scope>NUCLEOTIDE SEQUENCE</scope>
    <source>
        <strain evidence="1">NSJ-54</strain>
    </source>
</reference>
<gene>
    <name evidence="1" type="ORF">H8709_10940</name>
</gene>
<dbReference type="Proteomes" id="UP000660861">
    <property type="component" value="Unassembled WGS sequence"/>
</dbReference>
<comment type="caution">
    <text evidence="1">The sequence shown here is derived from an EMBL/GenBank/DDBJ whole genome shotgun (WGS) entry which is preliminary data.</text>
</comment>
<organism evidence="1 2">
    <name type="scientific">Zongyangia hominis</name>
    <dbReference type="NCBI Taxonomy" id="2763677"/>
    <lineage>
        <taxon>Bacteria</taxon>
        <taxon>Bacillati</taxon>
        <taxon>Bacillota</taxon>
        <taxon>Clostridia</taxon>
        <taxon>Eubacteriales</taxon>
        <taxon>Oscillospiraceae</taxon>
        <taxon>Zongyangia</taxon>
    </lineage>
</organism>
<dbReference type="AlphaFoldDB" id="A0A926ECK2"/>